<accession>A0A2G8KPS3</accession>
<keyword evidence="2" id="KW-0808">Transferase</keyword>
<proteinExistence type="predicted"/>
<dbReference type="OrthoDB" id="413835at2759"/>
<dbReference type="InterPro" id="IPR000477">
    <property type="entry name" value="RT_dom"/>
</dbReference>
<dbReference type="GO" id="GO:0003964">
    <property type="term" value="F:RNA-directed DNA polymerase activity"/>
    <property type="evidence" value="ECO:0007669"/>
    <property type="project" value="UniProtKB-KW"/>
</dbReference>
<keyword evidence="2" id="KW-0695">RNA-directed DNA polymerase</keyword>
<dbReference type="Pfam" id="PF00078">
    <property type="entry name" value="RVT_1"/>
    <property type="match status" value="1"/>
</dbReference>
<keyword evidence="2" id="KW-0540">Nuclease</keyword>
<dbReference type="EMBL" id="MRZV01000440">
    <property type="protein sequence ID" value="PIK49948.1"/>
    <property type="molecule type" value="Genomic_DNA"/>
</dbReference>
<dbReference type="InterPro" id="IPR043502">
    <property type="entry name" value="DNA/RNA_pol_sf"/>
</dbReference>
<dbReference type="Proteomes" id="UP000230750">
    <property type="component" value="Unassembled WGS sequence"/>
</dbReference>
<keyword evidence="2" id="KW-0548">Nucleotidyltransferase</keyword>
<protein>
    <submittedName>
        <fullName evidence="2">Endonuclease-reverse transcriptase</fullName>
    </submittedName>
</protein>
<gene>
    <name evidence="2" type="ORF">BSL78_13155</name>
</gene>
<reference evidence="2 3" key="1">
    <citation type="journal article" date="2017" name="PLoS Biol.">
        <title>The sea cucumber genome provides insights into morphological evolution and visceral regeneration.</title>
        <authorList>
            <person name="Zhang X."/>
            <person name="Sun L."/>
            <person name="Yuan J."/>
            <person name="Sun Y."/>
            <person name="Gao Y."/>
            <person name="Zhang L."/>
            <person name="Li S."/>
            <person name="Dai H."/>
            <person name="Hamel J.F."/>
            <person name="Liu C."/>
            <person name="Yu Y."/>
            <person name="Liu S."/>
            <person name="Lin W."/>
            <person name="Guo K."/>
            <person name="Jin S."/>
            <person name="Xu P."/>
            <person name="Storey K.B."/>
            <person name="Huan P."/>
            <person name="Zhang T."/>
            <person name="Zhou Y."/>
            <person name="Zhang J."/>
            <person name="Lin C."/>
            <person name="Li X."/>
            <person name="Xing L."/>
            <person name="Huo D."/>
            <person name="Sun M."/>
            <person name="Wang L."/>
            <person name="Mercier A."/>
            <person name="Li F."/>
            <person name="Yang H."/>
            <person name="Xiang J."/>
        </authorList>
    </citation>
    <scope>NUCLEOTIDE SEQUENCE [LARGE SCALE GENOMIC DNA]</scope>
    <source>
        <strain evidence="2">Shaxun</strain>
        <tissue evidence="2">Muscle</tissue>
    </source>
</reference>
<dbReference type="GO" id="GO:0004519">
    <property type="term" value="F:endonuclease activity"/>
    <property type="evidence" value="ECO:0007669"/>
    <property type="project" value="UniProtKB-KW"/>
</dbReference>
<keyword evidence="2" id="KW-0378">Hydrolase</keyword>
<comment type="caution">
    <text evidence="2">The sequence shown here is derived from an EMBL/GenBank/DDBJ whole genome shotgun (WGS) entry which is preliminary data.</text>
</comment>
<evidence type="ECO:0000313" key="3">
    <source>
        <dbReference type="Proteomes" id="UP000230750"/>
    </source>
</evidence>
<dbReference type="SUPFAM" id="SSF56672">
    <property type="entry name" value="DNA/RNA polymerases"/>
    <property type="match status" value="1"/>
</dbReference>
<dbReference type="PANTHER" id="PTHR47027">
    <property type="entry name" value="REVERSE TRANSCRIPTASE DOMAIN-CONTAINING PROTEIN"/>
    <property type="match status" value="1"/>
</dbReference>
<name>A0A2G8KPS3_STIJA</name>
<organism evidence="2 3">
    <name type="scientific">Stichopus japonicus</name>
    <name type="common">Sea cucumber</name>
    <dbReference type="NCBI Taxonomy" id="307972"/>
    <lineage>
        <taxon>Eukaryota</taxon>
        <taxon>Metazoa</taxon>
        <taxon>Echinodermata</taxon>
        <taxon>Eleutherozoa</taxon>
        <taxon>Echinozoa</taxon>
        <taxon>Holothuroidea</taxon>
        <taxon>Aspidochirotacea</taxon>
        <taxon>Aspidochirotida</taxon>
        <taxon>Stichopodidae</taxon>
        <taxon>Apostichopus</taxon>
    </lineage>
</organism>
<sequence length="255" mass="28836">MIIRISCTPISSRIISIRVSAKPHNMTIIQVYAPTSNHTEQIFNCRVLTEKHLQHQRDLCHNFIDFKKAFDRVWHDGLWHVLREFNIEEGLVQVNHSLYSHSSSAVLLNNQLGEFFQTTVGVRQGCLLSPVLFSLFLEKIMQETLQDHHTSISIGGRPICNLRFADDIDLMGGNINELQDLTNKPATTAGKFGMEISKEKSKIFVNSRNNINAHITINNEALEEVSSFKNLGVTLTKDGTSAKRIQIRIASAQQQ</sequence>
<dbReference type="PROSITE" id="PS50878">
    <property type="entry name" value="RT_POL"/>
    <property type="match status" value="1"/>
</dbReference>
<dbReference type="STRING" id="307972.A0A2G8KPS3"/>
<evidence type="ECO:0000259" key="1">
    <source>
        <dbReference type="PROSITE" id="PS50878"/>
    </source>
</evidence>
<dbReference type="CDD" id="cd01650">
    <property type="entry name" value="RT_nLTR_like"/>
    <property type="match status" value="1"/>
</dbReference>
<dbReference type="PANTHER" id="PTHR47027:SF25">
    <property type="entry name" value="REVERSE TRANSCRIPTASE DOMAIN-CONTAINING PROTEIN"/>
    <property type="match status" value="1"/>
</dbReference>
<evidence type="ECO:0000313" key="2">
    <source>
        <dbReference type="EMBL" id="PIK49948.1"/>
    </source>
</evidence>
<feature type="domain" description="Reverse transcriptase" evidence="1">
    <location>
        <begin position="1"/>
        <end position="235"/>
    </location>
</feature>
<keyword evidence="2" id="KW-0255">Endonuclease</keyword>
<keyword evidence="3" id="KW-1185">Reference proteome</keyword>
<dbReference type="AlphaFoldDB" id="A0A2G8KPS3"/>